<reference evidence="1" key="2">
    <citation type="submission" date="2025-09" db="UniProtKB">
        <authorList>
            <consortium name="Ensembl"/>
        </authorList>
    </citation>
    <scope>IDENTIFICATION</scope>
</reference>
<dbReference type="Proteomes" id="UP000261420">
    <property type="component" value="Unplaced"/>
</dbReference>
<sequence>FLFFNGFNLNDYTDDTLYERFRLGRADIGFTVNLLQPQLEHTTTRSYALTVEEQVLMVLRFYACGSSYQVIGDGVCVCAQVNYQPSALASLVNQFVKFPRDPEETRQIKRKYFEMGRTPNTIGVIHSTHIHIQAPHEREREFVNRKGWHSINCVVKWSGSVYDNPPDGITLGDSAYHNNAEDRFNSRHFTSCNIILACIVLHNIAEKHKVPHCDGWPQEDGPDLPLAPLQPDGTAGCALREAFVNHYFTYGPVIYRSVYQYNISMLEEKFYV</sequence>
<dbReference type="OMA" id="WHSINCV"/>
<dbReference type="InterPro" id="IPR026103">
    <property type="entry name" value="HARBI1_animal"/>
</dbReference>
<dbReference type="PRINTS" id="PR02086">
    <property type="entry name" value="PUTNUCHARBI1"/>
</dbReference>
<evidence type="ECO:0000313" key="1">
    <source>
        <dbReference type="Ensembl" id="ENSSDUP00000010072.1"/>
    </source>
</evidence>
<evidence type="ECO:0000313" key="2">
    <source>
        <dbReference type="Proteomes" id="UP000261420"/>
    </source>
</evidence>
<dbReference type="AlphaFoldDB" id="A0A3B4TVL4"/>
<proteinExistence type="predicted"/>
<evidence type="ECO:0008006" key="3">
    <source>
        <dbReference type="Google" id="ProtNLM"/>
    </source>
</evidence>
<accession>A0A3B4TVL4</accession>
<dbReference type="GeneTree" id="ENSGT00940000154348"/>
<reference evidence="1" key="1">
    <citation type="submission" date="2025-08" db="UniProtKB">
        <authorList>
            <consortium name="Ensembl"/>
        </authorList>
    </citation>
    <scope>IDENTIFICATION</scope>
</reference>
<keyword evidence="2" id="KW-1185">Reference proteome</keyword>
<organism evidence="1 2">
    <name type="scientific">Seriola dumerili</name>
    <name type="common">Greater amberjack</name>
    <name type="synonym">Caranx dumerili</name>
    <dbReference type="NCBI Taxonomy" id="41447"/>
    <lineage>
        <taxon>Eukaryota</taxon>
        <taxon>Metazoa</taxon>
        <taxon>Chordata</taxon>
        <taxon>Craniata</taxon>
        <taxon>Vertebrata</taxon>
        <taxon>Euteleostomi</taxon>
        <taxon>Actinopterygii</taxon>
        <taxon>Neopterygii</taxon>
        <taxon>Teleostei</taxon>
        <taxon>Neoteleostei</taxon>
        <taxon>Acanthomorphata</taxon>
        <taxon>Carangaria</taxon>
        <taxon>Carangiformes</taxon>
        <taxon>Carangidae</taxon>
        <taxon>Seriola</taxon>
    </lineage>
</organism>
<protein>
    <recommendedName>
        <fullName evidence="3">DDE Tnp4 domain-containing protein</fullName>
    </recommendedName>
</protein>
<name>A0A3B4TVL4_SERDU</name>
<dbReference type="Ensembl" id="ENSSDUT00000010264.1">
    <property type="protein sequence ID" value="ENSSDUP00000010072.1"/>
    <property type="gene ID" value="ENSSDUG00000007378.1"/>
</dbReference>